<organism evidence="2 3">
    <name type="scientific">Streptomyces ureilyticus</name>
    <dbReference type="NCBI Taxonomy" id="1775131"/>
    <lineage>
        <taxon>Bacteria</taxon>
        <taxon>Bacillati</taxon>
        <taxon>Actinomycetota</taxon>
        <taxon>Actinomycetes</taxon>
        <taxon>Kitasatosporales</taxon>
        <taxon>Streptomycetaceae</taxon>
        <taxon>Streptomyces</taxon>
    </lineage>
</organism>
<keyword evidence="3" id="KW-1185">Reference proteome</keyword>
<accession>A0ABX0E429</accession>
<proteinExistence type="predicted"/>
<feature type="region of interest" description="Disordered" evidence="1">
    <location>
        <begin position="27"/>
        <end position="49"/>
    </location>
</feature>
<dbReference type="RefSeq" id="WP_165345424.1">
    <property type="nucleotide sequence ID" value="NZ_JAAKZX010000317.1"/>
</dbReference>
<gene>
    <name evidence="2" type="ORF">G6048_45145</name>
</gene>
<sequence>MHAGGDGDYVLVHTWIEALMSDLASFAGPAGQPDQLRPGRTGLGPWTLS</sequence>
<evidence type="ECO:0000313" key="3">
    <source>
        <dbReference type="Proteomes" id="UP001518140"/>
    </source>
</evidence>
<comment type="caution">
    <text evidence="2">The sequence shown here is derived from an EMBL/GenBank/DDBJ whole genome shotgun (WGS) entry which is preliminary data.</text>
</comment>
<reference evidence="2 3" key="1">
    <citation type="submission" date="2020-02" db="EMBL/GenBank/DDBJ databases">
        <title>Whole-genome analyses of novel actinobacteria.</title>
        <authorList>
            <person name="Sahin N."/>
            <person name="Tokatli A."/>
        </authorList>
    </citation>
    <scope>NUCLEOTIDE SEQUENCE [LARGE SCALE GENOMIC DNA]</scope>
    <source>
        <strain evidence="2 3">YC419</strain>
    </source>
</reference>
<protein>
    <submittedName>
        <fullName evidence="2">Uncharacterized protein</fullName>
    </submittedName>
</protein>
<evidence type="ECO:0000256" key="1">
    <source>
        <dbReference type="SAM" id="MobiDB-lite"/>
    </source>
</evidence>
<evidence type="ECO:0000313" key="2">
    <source>
        <dbReference type="EMBL" id="NGO48966.1"/>
    </source>
</evidence>
<name>A0ABX0E429_9ACTN</name>
<dbReference type="EMBL" id="JAAKZX010000317">
    <property type="protein sequence ID" value="NGO48966.1"/>
    <property type="molecule type" value="Genomic_DNA"/>
</dbReference>
<dbReference type="Proteomes" id="UP001518140">
    <property type="component" value="Unassembled WGS sequence"/>
</dbReference>